<dbReference type="PANTHER" id="PTHR42067:SF1">
    <property type="entry name" value="MITOTIC APPARATUS PROTEIN P62"/>
    <property type="match status" value="1"/>
</dbReference>
<feature type="coiled-coil region" evidence="1">
    <location>
        <begin position="164"/>
        <end position="191"/>
    </location>
</feature>
<dbReference type="Proteomes" id="UP000308549">
    <property type="component" value="Unassembled WGS sequence"/>
</dbReference>
<evidence type="ECO:0000256" key="2">
    <source>
        <dbReference type="SAM" id="MobiDB-lite"/>
    </source>
</evidence>
<feature type="compositionally biased region" description="Acidic residues" evidence="2">
    <location>
        <begin position="258"/>
        <end position="275"/>
    </location>
</feature>
<dbReference type="AlphaFoldDB" id="A0A4U0TTK5"/>
<dbReference type="InterPro" id="IPR014751">
    <property type="entry name" value="XRCC4-like_C"/>
</dbReference>
<keyword evidence="5" id="KW-1185">Reference proteome</keyword>
<dbReference type="EMBL" id="NAJL01000034">
    <property type="protein sequence ID" value="TKA25550.1"/>
    <property type="molecule type" value="Genomic_DNA"/>
</dbReference>
<dbReference type="PANTHER" id="PTHR42067">
    <property type="entry name" value="YALI0C15378P"/>
    <property type="match status" value="1"/>
</dbReference>
<evidence type="ECO:0000313" key="5">
    <source>
        <dbReference type="Proteomes" id="UP000308549"/>
    </source>
</evidence>
<dbReference type="OrthoDB" id="8064436at2759"/>
<protein>
    <recommendedName>
        <fullName evidence="3">XRCC4 coiled-coil domain-containing protein</fullName>
    </recommendedName>
</protein>
<feature type="region of interest" description="Disordered" evidence="2">
    <location>
        <begin position="220"/>
        <end position="386"/>
    </location>
</feature>
<accession>A0A4U0TTK5</accession>
<evidence type="ECO:0000313" key="4">
    <source>
        <dbReference type="EMBL" id="TKA25550.1"/>
    </source>
</evidence>
<dbReference type="SUPFAM" id="SSF58022">
    <property type="entry name" value="XRCC4, C-terminal oligomerization domain"/>
    <property type="match status" value="1"/>
</dbReference>
<feature type="compositionally biased region" description="Acidic residues" evidence="2">
    <location>
        <begin position="374"/>
        <end position="386"/>
    </location>
</feature>
<keyword evidence="1" id="KW-0175">Coiled coil</keyword>
<name>A0A4U0TTK5_9PEZI</name>
<dbReference type="InterPro" id="IPR053962">
    <property type="entry name" value="XRCC4_CC"/>
</dbReference>
<comment type="caution">
    <text evidence="4">The sequence shown here is derived from an EMBL/GenBank/DDBJ whole genome shotgun (WGS) entry which is preliminary data.</text>
</comment>
<dbReference type="Gene3D" id="1.20.5.370">
    <property type="match status" value="1"/>
</dbReference>
<reference evidence="4 5" key="1">
    <citation type="submission" date="2017-03" db="EMBL/GenBank/DDBJ databases">
        <title>Genomes of endolithic fungi from Antarctica.</title>
        <authorList>
            <person name="Coleine C."/>
            <person name="Masonjones S."/>
            <person name="Stajich J.E."/>
        </authorList>
    </citation>
    <scope>NUCLEOTIDE SEQUENCE [LARGE SCALE GENOMIC DNA]</scope>
    <source>
        <strain evidence="4 5">CCFEE 6315</strain>
    </source>
</reference>
<gene>
    <name evidence="4" type="ORF">B0A50_05411</name>
</gene>
<dbReference type="Pfam" id="PF21924">
    <property type="entry name" value="XRCC4_CC"/>
    <property type="match status" value="1"/>
</dbReference>
<feature type="domain" description="XRCC4 coiled-coil" evidence="3">
    <location>
        <begin position="166"/>
        <end position="209"/>
    </location>
</feature>
<evidence type="ECO:0000256" key="1">
    <source>
        <dbReference type="SAM" id="Coils"/>
    </source>
</evidence>
<sequence>MPPGRALSERVLRVKRTDVEGEYVLVNVSAAGSAPLDVKLVASEAEHVYPLTIQDSAVNSFQASNYHGDLDEWRTILKYALLQQPPDKSSPATLDGLEIVAAINGRTLTLTLRKNISRIIQRLGSIKIQQDDEGEEVSPFDWCFTAVAQTDDLRDQLGTLQTSVSSANEQVSRLNKQLDDLVRAKKEHEAELLQKFAALLNTKKLKIRDQQRLLAGAQLPQESAQAVRDTRDGDFGVGRRAITSRGGKRKANGSADSSPDDLLADAETATEDEDELARLEGTPQQSDQEAEESDGSGFEATLPPSRPNRHGAGGGQETTSRVDAKAHDGQAMEVKEPGPPPPRRELPFTRKAGVAASVEKPKKEGPSESGLQQQDEDEDEETDEEL</sequence>
<feature type="compositionally biased region" description="Basic and acidic residues" evidence="2">
    <location>
        <begin position="320"/>
        <end position="348"/>
    </location>
</feature>
<proteinExistence type="predicted"/>
<evidence type="ECO:0000259" key="3">
    <source>
        <dbReference type="Pfam" id="PF21924"/>
    </source>
</evidence>
<organism evidence="4 5">
    <name type="scientific">Salinomyces thailandicus</name>
    <dbReference type="NCBI Taxonomy" id="706561"/>
    <lineage>
        <taxon>Eukaryota</taxon>
        <taxon>Fungi</taxon>
        <taxon>Dikarya</taxon>
        <taxon>Ascomycota</taxon>
        <taxon>Pezizomycotina</taxon>
        <taxon>Dothideomycetes</taxon>
        <taxon>Dothideomycetidae</taxon>
        <taxon>Mycosphaerellales</taxon>
        <taxon>Teratosphaeriaceae</taxon>
        <taxon>Salinomyces</taxon>
    </lineage>
</organism>